<evidence type="ECO:0000313" key="1">
    <source>
        <dbReference type="EMBL" id="GFY96406.1"/>
    </source>
</evidence>
<dbReference type="Proteomes" id="UP000585474">
    <property type="component" value="Unassembled WGS sequence"/>
</dbReference>
<evidence type="ECO:0000313" key="2">
    <source>
        <dbReference type="Proteomes" id="UP000585474"/>
    </source>
</evidence>
<gene>
    <name evidence="1" type="ORF">Acr_11g0007120</name>
</gene>
<organism evidence="1 2">
    <name type="scientific">Actinidia rufa</name>
    <dbReference type="NCBI Taxonomy" id="165716"/>
    <lineage>
        <taxon>Eukaryota</taxon>
        <taxon>Viridiplantae</taxon>
        <taxon>Streptophyta</taxon>
        <taxon>Embryophyta</taxon>
        <taxon>Tracheophyta</taxon>
        <taxon>Spermatophyta</taxon>
        <taxon>Magnoliopsida</taxon>
        <taxon>eudicotyledons</taxon>
        <taxon>Gunneridae</taxon>
        <taxon>Pentapetalae</taxon>
        <taxon>asterids</taxon>
        <taxon>Ericales</taxon>
        <taxon>Actinidiaceae</taxon>
        <taxon>Actinidia</taxon>
    </lineage>
</organism>
<proteinExistence type="predicted"/>
<dbReference type="AlphaFoldDB" id="A0A7J0FD96"/>
<accession>A0A7J0FD96</accession>
<protein>
    <submittedName>
        <fullName evidence="1">Uncharacterized protein</fullName>
    </submittedName>
</protein>
<comment type="caution">
    <text evidence="1">The sequence shown here is derived from an EMBL/GenBank/DDBJ whole genome shotgun (WGS) entry which is preliminary data.</text>
</comment>
<dbReference type="EMBL" id="BJWL01000011">
    <property type="protein sequence ID" value="GFY96406.1"/>
    <property type="molecule type" value="Genomic_DNA"/>
</dbReference>
<sequence length="69" mass="7941">MMEADETSRFLEEATAYDSAEVMARNWMANGEMTKYLETTTMLWSLVDEAKERSTELESSAEVEKRPVL</sequence>
<reference evidence="1 2" key="1">
    <citation type="submission" date="2019-07" db="EMBL/GenBank/DDBJ databases">
        <title>De Novo Assembly of kiwifruit Actinidia rufa.</title>
        <authorList>
            <person name="Sugita-Konishi S."/>
            <person name="Sato K."/>
            <person name="Mori E."/>
            <person name="Abe Y."/>
            <person name="Kisaki G."/>
            <person name="Hamano K."/>
            <person name="Suezawa K."/>
            <person name="Otani M."/>
            <person name="Fukuda T."/>
            <person name="Manabe T."/>
            <person name="Gomi K."/>
            <person name="Tabuchi M."/>
            <person name="Akimitsu K."/>
            <person name="Kataoka I."/>
        </authorList>
    </citation>
    <scope>NUCLEOTIDE SEQUENCE [LARGE SCALE GENOMIC DNA]</scope>
    <source>
        <strain evidence="2">cv. Fuchu</strain>
    </source>
</reference>
<name>A0A7J0FD96_9ERIC</name>
<keyword evidence="2" id="KW-1185">Reference proteome</keyword>